<evidence type="ECO:0000256" key="1">
    <source>
        <dbReference type="ARBA" id="ARBA00001947"/>
    </source>
</evidence>
<comment type="similarity">
    <text evidence="12">Belongs to the MsrA Met sulfoxide reductase family.</text>
</comment>
<evidence type="ECO:0000256" key="3">
    <source>
        <dbReference type="ARBA" id="ARBA00011017"/>
    </source>
</evidence>
<comment type="cofactor">
    <cofactor evidence="1">
        <name>Zn(2+)</name>
        <dbReference type="ChEBI" id="CHEBI:29105"/>
    </cofactor>
</comment>
<evidence type="ECO:0000256" key="4">
    <source>
        <dbReference type="ARBA" id="ARBA00022723"/>
    </source>
</evidence>
<dbReference type="Gene3D" id="3.30.1060.10">
    <property type="entry name" value="Peptide methionine sulphoxide reductase MsrA"/>
    <property type="match status" value="1"/>
</dbReference>
<feature type="domain" description="MsrB" evidence="14">
    <location>
        <begin position="26"/>
        <end position="145"/>
    </location>
</feature>
<dbReference type="InterPro" id="IPR002579">
    <property type="entry name" value="Met_Sox_Rdtase_MsrB_dom"/>
</dbReference>
<evidence type="ECO:0000256" key="8">
    <source>
        <dbReference type="ARBA" id="ARBA00024679"/>
    </source>
</evidence>
<keyword evidence="7" id="KW-0511">Multifunctional enzyme</keyword>
<evidence type="ECO:0000256" key="2">
    <source>
        <dbReference type="ARBA" id="ARBA00008076"/>
    </source>
</evidence>
<comment type="caution">
    <text evidence="15">The sequence shown here is derived from an EMBL/GenBank/DDBJ whole genome shotgun (WGS) entry which is preliminary data.</text>
</comment>
<evidence type="ECO:0000256" key="11">
    <source>
        <dbReference type="ARBA" id="ARBA00048782"/>
    </source>
</evidence>
<comment type="catalytic activity">
    <reaction evidence="10">
        <text>L-methionyl-[protein] + [thioredoxin]-disulfide + H2O = L-methionyl-(R)-S-oxide-[protein] + [thioredoxin]-dithiol</text>
        <dbReference type="Rhea" id="RHEA:24164"/>
        <dbReference type="Rhea" id="RHEA-COMP:10698"/>
        <dbReference type="Rhea" id="RHEA-COMP:10700"/>
        <dbReference type="Rhea" id="RHEA-COMP:12313"/>
        <dbReference type="Rhea" id="RHEA-COMP:12314"/>
        <dbReference type="ChEBI" id="CHEBI:15377"/>
        <dbReference type="ChEBI" id="CHEBI:16044"/>
        <dbReference type="ChEBI" id="CHEBI:29950"/>
        <dbReference type="ChEBI" id="CHEBI:45764"/>
        <dbReference type="ChEBI" id="CHEBI:50058"/>
        <dbReference type="EC" id="1.8.4.12"/>
    </reaction>
</comment>
<keyword evidence="13" id="KW-0732">Signal</keyword>
<evidence type="ECO:0000256" key="12">
    <source>
        <dbReference type="HAMAP-Rule" id="MF_01401"/>
    </source>
</evidence>
<dbReference type="Pfam" id="PF01641">
    <property type="entry name" value="SelR"/>
    <property type="match status" value="1"/>
</dbReference>
<dbReference type="HAMAP" id="MF_01401">
    <property type="entry name" value="MsrA"/>
    <property type="match status" value="1"/>
</dbReference>
<dbReference type="NCBIfam" id="NF004036">
    <property type="entry name" value="PRK05508.1"/>
    <property type="match status" value="1"/>
</dbReference>
<dbReference type="PANTHER" id="PTHR46081">
    <property type="entry name" value="PEPTIDE METHIONINE SULFOXIDE REDUCTASE 2"/>
    <property type="match status" value="1"/>
</dbReference>
<dbReference type="NCBIfam" id="NF004042">
    <property type="entry name" value="PRK05550.1"/>
    <property type="match status" value="1"/>
</dbReference>
<keyword evidence="6 12" id="KW-0560">Oxidoreductase</keyword>
<dbReference type="PROSITE" id="PS51257">
    <property type="entry name" value="PROKAR_LIPOPROTEIN"/>
    <property type="match status" value="1"/>
</dbReference>
<name>A0ABP9DJG5_9BACT</name>
<evidence type="ECO:0000256" key="13">
    <source>
        <dbReference type="SAM" id="SignalP"/>
    </source>
</evidence>
<comment type="similarity">
    <text evidence="3">In the N-terminal section; belongs to the MsrA Met sulfoxide reductase family.</text>
</comment>
<comment type="caution">
    <text evidence="12">Lacks conserved residue(s) required for the propagation of feature annotation.</text>
</comment>
<dbReference type="PROSITE" id="PS51790">
    <property type="entry name" value="MSRB"/>
    <property type="match status" value="1"/>
</dbReference>
<keyword evidence="4" id="KW-0479">Metal-binding</keyword>
<dbReference type="InterPro" id="IPR036509">
    <property type="entry name" value="Met_Sox_Rdtase_MsrA_sf"/>
</dbReference>
<dbReference type="NCBIfam" id="TIGR00357">
    <property type="entry name" value="peptide-methionine (R)-S-oxide reductase MsrB"/>
    <property type="match status" value="1"/>
</dbReference>
<sequence>MKYTSLFTVLLVLMTACGWSQNDKQNTKMNKLTDFEEYVILNKGTERPNTGLYNNHFEGGTYVCRKCEAPLYNSEDKFESHCGWPSFDDEINGAVKRKTDADGRRTEILCANCDAHLGHVFIGERLTAKNTRHCVNSVSMKFVPSLNGKEQKVVLAGGDFKGLQFFLAQIPGIVRTKAGFVGTGSEKPTYESVQSGEGNYVMAVEILYAPEKIAFDDVIRIFMEVHDPTTPNQQGTDMGSQYRSVIYYNTEAQKETAQEVIQELEAKDVKVTTTLEELPSFVEAAENYQDYYFRSAEGPKNHSYTKRF</sequence>
<dbReference type="Pfam" id="PF01625">
    <property type="entry name" value="PMSR"/>
    <property type="match status" value="1"/>
</dbReference>
<reference evidence="16" key="1">
    <citation type="journal article" date="2019" name="Int. J. Syst. Evol. Microbiol.">
        <title>The Global Catalogue of Microorganisms (GCM) 10K type strain sequencing project: providing services to taxonomists for standard genome sequencing and annotation.</title>
        <authorList>
            <consortium name="The Broad Institute Genomics Platform"/>
            <consortium name="The Broad Institute Genome Sequencing Center for Infectious Disease"/>
            <person name="Wu L."/>
            <person name="Ma J."/>
        </authorList>
    </citation>
    <scope>NUCLEOTIDE SEQUENCE [LARGE SCALE GENOMIC DNA]</scope>
    <source>
        <strain evidence="16">JCM 18326</strain>
    </source>
</reference>
<accession>A0ABP9DJG5</accession>
<evidence type="ECO:0000256" key="6">
    <source>
        <dbReference type="ARBA" id="ARBA00023002"/>
    </source>
</evidence>
<evidence type="ECO:0000259" key="14">
    <source>
        <dbReference type="PROSITE" id="PS51790"/>
    </source>
</evidence>
<dbReference type="SUPFAM" id="SSF55068">
    <property type="entry name" value="Peptide methionine sulfoxide reductase"/>
    <property type="match status" value="1"/>
</dbReference>
<feature type="chain" id="PRO_5045077969" description="Peptide methionine sulfoxide reductase MsrA" evidence="13">
    <location>
        <begin position="21"/>
        <end position="308"/>
    </location>
</feature>
<dbReference type="Gene3D" id="2.170.150.20">
    <property type="entry name" value="Peptide methionine sulfoxide reductase"/>
    <property type="match status" value="1"/>
</dbReference>
<dbReference type="RefSeq" id="WP_345374511.1">
    <property type="nucleotide sequence ID" value="NZ_BAABJX010000059.1"/>
</dbReference>
<dbReference type="Proteomes" id="UP001500298">
    <property type="component" value="Unassembled WGS sequence"/>
</dbReference>
<comment type="catalytic activity">
    <reaction evidence="9 12">
        <text>L-methionyl-[protein] + [thioredoxin]-disulfide + H2O = L-methionyl-(S)-S-oxide-[protein] + [thioredoxin]-dithiol</text>
        <dbReference type="Rhea" id="RHEA:14217"/>
        <dbReference type="Rhea" id="RHEA-COMP:10698"/>
        <dbReference type="Rhea" id="RHEA-COMP:10700"/>
        <dbReference type="Rhea" id="RHEA-COMP:12313"/>
        <dbReference type="Rhea" id="RHEA-COMP:12315"/>
        <dbReference type="ChEBI" id="CHEBI:15377"/>
        <dbReference type="ChEBI" id="CHEBI:16044"/>
        <dbReference type="ChEBI" id="CHEBI:29950"/>
        <dbReference type="ChEBI" id="CHEBI:44120"/>
        <dbReference type="ChEBI" id="CHEBI:50058"/>
        <dbReference type="EC" id="1.8.4.11"/>
    </reaction>
</comment>
<gene>
    <name evidence="12" type="primary">msrA</name>
    <name evidence="15" type="ORF">GCM10023331_36790</name>
</gene>
<keyword evidence="5" id="KW-0862">Zinc</keyword>
<evidence type="ECO:0000256" key="9">
    <source>
        <dbReference type="ARBA" id="ARBA00047806"/>
    </source>
</evidence>
<dbReference type="EC" id="1.8.4.11" evidence="12"/>
<dbReference type="PANTHER" id="PTHR46081:SF8">
    <property type="entry name" value="PEPTIDE METHIONINE SULFOXIDE REDUCTASE 2"/>
    <property type="match status" value="1"/>
</dbReference>
<evidence type="ECO:0000256" key="7">
    <source>
        <dbReference type="ARBA" id="ARBA00023268"/>
    </source>
</evidence>
<keyword evidence="16" id="KW-1185">Reference proteome</keyword>
<feature type="signal peptide" evidence="13">
    <location>
        <begin position="1"/>
        <end position="20"/>
    </location>
</feature>
<dbReference type="NCBIfam" id="TIGR00401">
    <property type="entry name" value="msrA"/>
    <property type="match status" value="1"/>
</dbReference>
<comment type="catalytic activity">
    <reaction evidence="11 12">
        <text>[thioredoxin]-disulfide + L-methionine + H2O = L-methionine (S)-S-oxide + [thioredoxin]-dithiol</text>
        <dbReference type="Rhea" id="RHEA:19993"/>
        <dbReference type="Rhea" id="RHEA-COMP:10698"/>
        <dbReference type="Rhea" id="RHEA-COMP:10700"/>
        <dbReference type="ChEBI" id="CHEBI:15377"/>
        <dbReference type="ChEBI" id="CHEBI:29950"/>
        <dbReference type="ChEBI" id="CHEBI:50058"/>
        <dbReference type="ChEBI" id="CHEBI:57844"/>
        <dbReference type="ChEBI" id="CHEBI:58772"/>
        <dbReference type="EC" id="1.8.4.11"/>
    </reaction>
</comment>
<dbReference type="EMBL" id="BAABJX010000059">
    <property type="protein sequence ID" value="GAA4848689.1"/>
    <property type="molecule type" value="Genomic_DNA"/>
</dbReference>
<proteinExistence type="inferred from homology"/>
<evidence type="ECO:0000313" key="15">
    <source>
        <dbReference type="EMBL" id="GAA4848689.1"/>
    </source>
</evidence>
<dbReference type="InterPro" id="IPR011057">
    <property type="entry name" value="Mss4-like_sf"/>
</dbReference>
<protein>
    <recommendedName>
        <fullName evidence="12">Peptide methionine sulfoxide reductase MsrA</fullName>
        <shortName evidence="12">Protein-methionine-S-oxide reductase</shortName>
        <ecNumber evidence="12">1.8.4.11</ecNumber>
    </recommendedName>
    <alternativeName>
        <fullName evidence="12">Peptide-methionine (S)-S-oxide reductase</fullName>
        <shortName evidence="12">Peptide Met(O) reductase</shortName>
    </alternativeName>
</protein>
<comment type="function">
    <text evidence="8 12">Has an important function as a repair enzyme for proteins that have been inactivated by oxidation. Catalyzes the reversible oxidation-reduction of methionine sulfoxide in proteins to methionine.</text>
</comment>
<evidence type="ECO:0000256" key="5">
    <source>
        <dbReference type="ARBA" id="ARBA00022833"/>
    </source>
</evidence>
<dbReference type="InterPro" id="IPR028427">
    <property type="entry name" value="Met_Sox_Rdtase_MsrB"/>
</dbReference>
<dbReference type="SUPFAM" id="SSF51316">
    <property type="entry name" value="Mss4-like"/>
    <property type="match status" value="1"/>
</dbReference>
<dbReference type="InterPro" id="IPR002569">
    <property type="entry name" value="Met_Sox_Rdtase_MsrA_dom"/>
</dbReference>
<evidence type="ECO:0000313" key="16">
    <source>
        <dbReference type="Proteomes" id="UP001500298"/>
    </source>
</evidence>
<comment type="similarity">
    <text evidence="2">In the C-terminal section; belongs to the MsrB Met sulfoxide reductase family.</text>
</comment>
<evidence type="ECO:0000256" key="10">
    <source>
        <dbReference type="ARBA" id="ARBA00048488"/>
    </source>
</evidence>
<organism evidence="15 16">
    <name type="scientific">Algivirga pacifica</name>
    <dbReference type="NCBI Taxonomy" id="1162670"/>
    <lineage>
        <taxon>Bacteria</taxon>
        <taxon>Pseudomonadati</taxon>
        <taxon>Bacteroidota</taxon>
        <taxon>Cytophagia</taxon>
        <taxon>Cytophagales</taxon>
        <taxon>Flammeovirgaceae</taxon>
        <taxon>Algivirga</taxon>
    </lineage>
</organism>